<dbReference type="PANTHER" id="PTHR10039:SF5">
    <property type="entry name" value="NACHT DOMAIN-CONTAINING PROTEIN"/>
    <property type="match status" value="1"/>
</dbReference>
<organism evidence="3">
    <name type="scientific">Mytilinidion resinicola</name>
    <dbReference type="NCBI Taxonomy" id="574789"/>
    <lineage>
        <taxon>Eukaryota</taxon>
        <taxon>Fungi</taxon>
        <taxon>Dikarya</taxon>
        <taxon>Ascomycota</taxon>
        <taxon>Pezizomycotina</taxon>
        <taxon>Dothideomycetes</taxon>
        <taxon>Pleosporomycetidae</taxon>
        <taxon>Mytilinidiales</taxon>
        <taxon>Mytilinidiaceae</taxon>
        <taxon>Mytilinidion</taxon>
    </lineage>
</organism>
<proteinExistence type="predicted"/>
<dbReference type="AlphaFoldDB" id="A0A6A6YQT8"/>
<dbReference type="PANTHER" id="PTHR10039">
    <property type="entry name" value="AMELOGENIN"/>
    <property type="match status" value="1"/>
</dbReference>
<evidence type="ECO:0000259" key="2">
    <source>
        <dbReference type="PROSITE" id="PS50837"/>
    </source>
</evidence>
<dbReference type="InterPro" id="IPR056693">
    <property type="entry name" value="DUF7791"/>
</dbReference>
<protein>
    <recommendedName>
        <fullName evidence="2">NACHT domain-containing protein</fullName>
    </recommendedName>
</protein>
<evidence type="ECO:0000313" key="3">
    <source>
        <dbReference type="EMBL" id="KAF2810879.1"/>
    </source>
</evidence>
<dbReference type="Pfam" id="PF25053">
    <property type="entry name" value="DUF7791"/>
    <property type="match status" value="1"/>
</dbReference>
<reference evidence="5" key="3">
    <citation type="submission" date="2025-04" db="UniProtKB">
        <authorList>
            <consortium name="RefSeq"/>
        </authorList>
    </citation>
    <scope>IDENTIFICATION</scope>
    <source>
        <strain evidence="5">CBS 304.34</strain>
    </source>
</reference>
<evidence type="ECO:0000256" key="1">
    <source>
        <dbReference type="ARBA" id="ARBA00022737"/>
    </source>
</evidence>
<keyword evidence="1" id="KW-0677">Repeat</keyword>
<reference evidence="3 5" key="1">
    <citation type="journal article" date="2020" name="Stud. Mycol.">
        <title>101 Dothideomycetes genomes: a test case for predicting lifestyles and emergence of pathogens.</title>
        <authorList>
            <person name="Haridas S."/>
            <person name="Albert R."/>
            <person name="Binder M."/>
            <person name="Bloem J."/>
            <person name="Labutti K."/>
            <person name="Salamov A."/>
            <person name="Andreopoulos B."/>
            <person name="Baker S."/>
            <person name="Barry K."/>
            <person name="Bills G."/>
            <person name="Bluhm B."/>
            <person name="Cannon C."/>
            <person name="Castanera R."/>
            <person name="Culley D."/>
            <person name="Daum C."/>
            <person name="Ezra D."/>
            <person name="Gonzalez J."/>
            <person name="Henrissat B."/>
            <person name="Kuo A."/>
            <person name="Liang C."/>
            <person name="Lipzen A."/>
            <person name="Lutzoni F."/>
            <person name="Magnuson J."/>
            <person name="Mondo S."/>
            <person name="Nolan M."/>
            <person name="Ohm R."/>
            <person name="Pangilinan J."/>
            <person name="Park H.-J."/>
            <person name="Ramirez L."/>
            <person name="Alfaro M."/>
            <person name="Sun H."/>
            <person name="Tritt A."/>
            <person name="Yoshinaga Y."/>
            <person name="Zwiers L.-H."/>
            <person name="Turgeon B."/>
            <person name="Goodwin S."/>
            <person name="Spatafora J."/>
            <person name="Crous P."/>
            <person name="Grigoriev I."/>
        </authorList>
    </citation>
    <scope>NUCLEOTIDE SEQUENCE</scope>
    <source>
        <strain evidence="3 5">CBS 304.34</strain>
    </source>
</reference>
<dbReference type="SUPFAM" id="SSF52540">
    <property type="entry name" value="P-loop containing nucleoside triphosphate hydrolases"/>
    <property type="match status" value="1"/>
</dbReference>
<dbReference type="OrthoDB" id="443402at2759"/>
<gene>
    <name evidence="3 5" type="ORF">BDZ99DRAFT_561448</name>
</gene>
<dbReference type="InterPro" id="IPR007111">
    <property type="entry name" value="NACHT_NTPase"/>
</dbReference>
<keyword evidence="4" id="KW-1185">Reference proteome</keyword>
<dbReference type="Pfam" id="PF24883">
    <property type="entry name" value="NPHP3_N"/>
    <property type="match status" value="1"/>
</dbReference>
<sequence>MEPFSALAVATGVVTFVDFASKLVSGSREIYKSDDGRFEEHADLRQISSTLEELSKDLRRPLNADKSSKSAPELRKLCDSANEVATELIKVLDSIQNVSIRNRRWSSCKQALESKMKGGQITRLAGRLEDCRRHITLHIVVILSSDMNSRLDTMMTIFREQIIEQKQRDEDLVKIIREQSRPDLDYDAPDSSWPEIITGGLRAHTRKFSQLLLRSLNYKEMEDRHDRITSRYRQTFEWIFHEDGPDPTPAISWDSFSKWLKASSQLYWITGKPGAGKSTLMKFLDDDPRTKQQLLSDLPVVKASFYFWNSGEEIQMSQHGLIQSLLYQMIDQCRETATVVFPDHWESFSLLGSPIGRFTWNELLRGFLRFIDHIGSSKQFIFLIDGLDEYEGEKRELITFLKQLLSLPNSKIKMCVSSRPWPVFEDEFETSPSLQIHELTLPDLRQFISTSFEENAGYGALKIEDPRYAAKLTEDIVQKASGVFLWVSLVVHVLLDGLSDGDNVRDLQNKVDMLPPDLENFFQKILDSQEPRHKEHASQLFQIFWASRTPISVLSLTYADQDVDYIFNHPVWDVGEEALASKIDRMRRRLNSRCKGLLDVPKRYISYYQKVEYLHRTVRDFMEKESTWKSIKAMAPTFDPHTPLYMSHLMSLKTTKHLELDYMGTLTKDFAYHMSATLTDHLDTPIRALDQLNSTLVQLTSSQRERRGSLLEYHADADHHGNAEPHWTHIKSFIPKDCTLYGPGTFLNYIVACGFLWYLEEKTEEAKPLTQKKDLVPLLLEAAVRSPVFANFEKDVNLKIVRFLLQHGADPGELYKKKIVIHHIRERAAVNNEAVRKDVLQEIDEWISVHGLLSVEQPEEPKKSKRLLFHRFNFLSRKTISA</sequence>
<dbReference type="InterPro" id="IPR056884">
    <property type="entry name" value="NPHP3-like_N"/>
</dbReference>
<dbReference type="GeneID" id="54468216"/>
<feature type="domain" description="NACHT" evidence="2">
    <location>
        <begin position="265"/>
        <end position="420"/>
    </location>
</feature>
<reference evidence="5" key="2">
    <citation type="submission" date="2020-04" db="EMBL/GenBank/DDBJ databases">
        <authorList>
            <consortium name="NCBI Genome Project"/>
        </authorList>
    </citation>
    <scope>NUCLEOTIDE SEQUENCE</scope>
    <source>
        <strain evidence="5">CBS 304.34</strain>
    </source>
</reference>
<dbReference type="InterPro" id="IPR027417">
    <property type="entry name" value="P-loop_NTPase"/>
</dbReference>
<dbReference type="EMBL" id="MU003699">
    <property type="protein sequence ID" value="KAF2810879.1"/>
    <property type="molecule type" value="Genomic_DNA"/>
</dbReference>
<dbReference type="PROSITE" id="PS50837">
    <property type="entry name" value="NACHT"/>
    <property type="match status" value="1"/>
</dbReference>
<dbReference type="Gene3D" id="3.40.50.300">
    <property type="entry name" value="P-loop containing nucleotide triphosphate hydrolases"/>
    <property type="match status" value="1"/>
</dbReference>
<accession>A0A6A6YQT8</accession>
<dbReference type="RefSeq" id="XP_033577843.1">
    <property type="nucleotide sequence ID" value="XM_033727323.1"/>
</dbReference>
<evidence type="ECO:0000313" key="5">
    <source>
        <dbReference type="RefSeq" id="XP_033577843.1"/>
    </source>
</evidence>
<name>A0A6A6YQT8_9PEZI</name>
<evidence type="ECO:0000313" key="4">
    <source>
        <dbReference type="Proteomes" id="UP000504636"/>
    </source>
</evidence>
<dbReference type="Proteomes" id="UP000504636">
    <property type="component" value="Unplaced"/>
</dbReference>